<dbReference type="AlphaFoldDB" id="A0A3A1NDE0"/>
<organism evidence="1 2">
    <name type="scientific">Flagellimonas lutimaris</name>
    <dbReference type="NCBI Taxonomy" id="475082"/>
    <lineage>
        <taxon>Bacteria</taxon>
        <taxon>Pseudomonadati</taxon>
        <taxon>Bacteroidota</taxon>
        <taxon>Flavobacteriia</taxon>
        <taxon>Flavobacteriales</taxon>
        <taxon>Flavobacteriaceae</taxon>
        <taxon>Flagellimonas</taxon>
    </lineage>
</organism>
<keyword evidence="2" id="KW-1185">Reference proteome</keyword>
<dbReference type="PANTHER" id="PTHR36452">
    <property type="entry name" value="CHROMOSOME 12, WHOLE GENOME SHOTGUN SEQUENCE"/>
    <property type="match status" value="1"/>
</dbReference>
<comment type="caution">
    <text evidence="1">The sequence shown here is derived from an EMBL/GenBank/DDBJ whole genome shotgun (WGS) entry which is preliminary data.</text>
</comment>
<dbReference type="OrthoDB" id="9794241at2"/>
<proteinExistence type="predicted"/>
<accession>A0A3A1NDE0</accession>
<reference evidence="1 2" key="1">
    <citation type="submission" date="2018-08" db="EMBL/GenBank/DDBJ databases">
        <title>Proposal of Muricauda 72 sp.nov. and Muricauda NH166 sp.nov., isolated from seawater.</title>
        <authorList>
            <person name="Cheng H."/>
            <person name="Wu Y.-H."/>
            <person name="Guo L.-L."/>
            <person name="Xu X.-W."/>
        </authorList>
    </citation>
    <scope>NUCLEOTIDE SEQUENCE [LARGE SCALE GENOMIC DNA]</scope>
    <source>
        <strain evidence="1 2">KCTC 22173</strain>
    </source>
</reference>
<dbReference type="Pfam" id="PF09365">
    <property type="entry name" value="DUF2461"/>
    <property type="match status" value="1"/>
</dbReference>
<dbReference type="Proteomes" id="UP000266067">
    <property type="component" value="Unassembled WGS sequence"/>
</dbReference>
<name>A0A3A1NDE0_9FLAO</name>
<protein>
    <submittedName>
        <fullName evidence="1">DUF2461 domain-containing protein</fullName>
    </submittedName>
</protein>
<evidence type="ECO:0000313" key="2">
    <source>
        <dbReference type="Proteomes" id="UP000266067"/>
    </source>
</evidence>
<sequence>MRCFNERTIEFLNELRLNNNRVWFLENKNRFKKEVEIPFNTFTTDLIIELKPYIPNSNVVAKDCIFRIYRDVRFGMDKTPCKNHVSAMISPGGRKNKTTPGIYVEISGQAMRVLSGCYVLSTGEIEKVRGHIFNNLEKFDSLIKAPGFASTFGHIRGKSRAVFPAYIVML</sequence>
<dbReference type="EMBL" id="QXFH01000060">
    <property type="protein sequence ID" value="RIV36686.1"/>
    <property type="molecule type" value="Genomic_DNA"/>
</dbReference>
<dbReference type="NCBIfam" id="TIGR02453">
    <property type="entry name" value="TIGR02453 family protein"/>
    <property type="match status" value="1"/>
</dbReference>
<dbReference type="RefSeq" id="WP_119606363.1">
    <property type="nucleotide sequence ID" value="NZ_QXFH01000060.1"/>
</dbReference>
<dbReference type="InterPro" id="IPR012808">
    <property type="entry name" value="CHP02453"/>
</dbReference>
<dbReference type="PANTHER" id="PTHR36452:SF1">
    <property type="entry name" value="DUF2461 DOMAIN-CONTAINING PROTEIN"/>
    <property type="match status" value="1"/>
</dbReference>
<gene>
    <name evidence="1" type="ORF">D2V08_01510</name>
</gene>
<evidence type="ECO:0000313" key="1">
    <source>
        <dbReference type="EMBL" id="RIV36686.1"/>
    </source>
</evidence>